<dbReference type="InterPro" id="IPR006311">
    <property type="entry name" value="TAT_signal"/>
</dbReference>
<evidence type="ECO:0000313" key="3">
    <source>
        <dbReference type="Proteomes" id="UP001595377"/>
    </source>
</evidence>
<dbReference type="Pfam" id="PF04773">
    <property type="entry name" value="FecR"/>
    <property type="match status" value="1"/>
</dbReference>
<proteinExistence type="predicted"/>
<feature type="domain" description="FecR protein" evidence="1">
    <location>
        <begin position="109"/>
        <end position="200"/>
    </location>
</feature>
<reference evidence="3" key="1">
    <citation type="journal article" date="2019" name="Int. J. Syst. Evol. Microbiol.">
        <title>The Global Catalogue of Microorganisms (GCM) 10K type strain sequencing project: providing services to taxonomists for standard genome sequencing and annotation.</title>
        <authorList>
            <consortium name="The Broad Institute Genomics Platform"/>
            <consortium name="The Broad Institute Genome Sequencing Center for Infectious Disease"/>
            <person name="Wu L."/>
            <person name="Ma J."/>
        </authorList>
    </citation>
    <scope>NUCLEOTIDE SEQUENCE [LARGE SCALE GENOMIC DNA]</scope>
    <source>
        <strain evidence="3">KCTC 52677</strain>
    </source>
</reference>
<name>A0ABV7DKL1_9HYPH</name>
<dbReference type="PANTHER" id="PTHR30273">
    <property type="entry name" value="PERIPLASMIC SIGNAL SENSOR AND SIGMA FACTOR ACTIVATOR FECR-RELATED"/>
    <property type="match status" value="1"/>
</dbReference>
<dbReference type="PIRSF" id="PIRSF018266">
    <property type="entry name" value="FecR"/>
    <property type="match status" value="1"/>
</dbReference>
<dbReference type="EMBL" id="JBHRSP010000033">
    <property type="protein sequence ID" value="MFC3075197.1"/>
    <property type="molecule type" value="Genomic_DNA"/>
</dbReference>
<dbReference type="PANTHER" id="PTHR30273:SF2">
    <property type="entry name" value="PROTEIN FECR"/>
    <property type="match status" value="1"/>
</dbReference>
<evidence type="ECO:0000313" key="2">
    <source>
        <dbReference type="EMBL" id="MFC3075197.1"/>
    </source>
</evidence>
<dbReference type="Gene3D" id="2.60.120.1440">
    <property type="match status" value="1"/>
</dbReference>
<sequence length="318" mass="33607">MSELPEERRLFREAADLAIRLQGDPDNRVAIDTVRAWISRSAAHREAWARVAEIHGMTGRILTERYDAAERPAQGAGRRTFMIAALAGAGALAAGSLTLPDLLVGLRADYVTATGEIRRIDLADGSVVTLGPASAIAVDYAPSHRTVRLLSGMAYFEVAADLSRPFSVLSDDVAATALGTAYDVSNDAGIVSVSVDHGRVAARIVDGTAGEELAAGDWIVFDPATHGIAGRGTREASQIAAWRSGMIVAERETVAALIARVSRWLPGKVVVADPFLGSRLVSGVFDLGDPVRALEAVVRPFGARVRRIAPLVTVVSPV</sequence>
<evidence type="ECO:0000259" key="1">
    <source>
        <dbReference type="Pfam" id="PF04773"/>
    </source>
</evidence>
<organism evidence="2 3">
    <name type="scientific">Shinella pollutisoli</name>
    <dbReference type="NCBI Taxonomy" id="2250594"/>
    <lineage>
        <taxon>Bacteria</taxon>
        <taxon>Pseudomonadati</taxon>
        <taxon>Pseudomonadota</taxon>
        <taxon>Alphaproteobacteria</taxon>
        <taxon>Hyphomicrobiales</taxon>
        <taxon>Rhizobiaceae</taxon>
        <taxon>Shinella</taxon>
    </lineage>
</organism>
<comment type="caution">
    <text evidence="2">The sequence shown here is derived from an EMBL/GenBank/DDBJ whole genome shotgun (WGS) entry which is preliminary data.</text>
</comment>
<keyword evidence="3" id="KW-1185">Reference proteome</keyword>
<accession>A0ABV7DKL1</accession>
<gene>
    <name evidence="2" type="ORF">ACFOHH_18955</name>
</gene>
<dbReference type="RefSeq" id="WP_257317541.1">
    <property type="nucleotide sequence ID" value="NZ_JANFDG010000030.1"/>
</dbReference>
<dbReference type="InterPro" id="IPR006860">
    <property type="entry name" value="FecR"/>
</dbReference>
<dbReference type="InterPro" id="IPR012373">
    <property type="entry name" value="Ferrdict_sens_TM"/>
</dbReference>
<dbReference type="PROSITE" id="PS51318">
    <property type="entry name" value="TAT"/>
    <property type="match status" value="1"/>
</dbReference>
<protein>
    <submittedName>
        <fullName evidence="2">FecR family protein</fullName>
    </submittedName>
</protein>
<dbReference type="Proteomes" id="UP001595377">
    <property type="component" value="Unassembled WGS sequence"/>
</dbReference>